<sequence>MLSEKYLRLARIFIAETIGTAILLFINCLGCVDKFEHFKPSIFTASFVAGIALMVSINSFATISGAHVNPAVTLGALIFGMISYADAVLFVISQLIGSVFGHALVRVLIDSVYMSHPRNFCVNSPHLEDEKALAIEFIITFIMMCIVCAVWDPKNERFQDSASLRIGLTVSVLVLIAGNFSGGCMNPARSFGPAFYNGNWKNHWIYWVGPMLGSFAASILFKKVLIEPEKYKGSQNVTHVSGEDEQLEQIK</sequence>
<dbReference type="PANTHER" id="PTHR19139">
    <property type="entry name" value="AQUAPORIN TRANSPORTER"/>
    <property type="match status" value="1"/>
</dbReference>
<dbReference type="EMBL" id="OU895877">
    <property type="protein sequence ID" value="CAG9798967.1"/>
    <property type="molecule type" value="Genomic_DNA"/>
</dbReference>
<feature type="transmembrane region" description="Helical" evidence="8">
    <location>
        <begin position="12"/>
        <end position="35"/>
    </location>
</feature>
<reference evidence="9" key="1">
    <citation type="submission" date="2022-01" db="EMBL/GenBank/DDBJ databases">
        <authorList>
            <person name="King R."/>
        </authorList>
    </citation>
    <scope>NUCLEOTIDE SEQUENCE</scope>
</reference>
<name>A0A9N9RJ02_9DIPT</name>
<evidence type="ECO:0000256" key="5">
    <source>
        <dbReference type="ARBA" id="ARBA00022989"/>
    </source>
</evidence>
<comment type="similarity">
    <text evidence="2 7">Belongs to the MIP/aquaporin (TC 1.A.8) family.</text>
</comment>
<evidence type="ECO:0008006" key="11">
    <source>
        <dbReference type="Google" id="ProtNLM"/>
    </source>
</evidence>
<feature type="transmembrane region" description="Helical" evidence="8">
    <location>
        <begin position="41"/>
        <end position="60"/>
    </location>
</feature>
<proteinExistence type="inferred from homology"/>
<dbReference type="Proteomes" id="UP001153620">
    <property type="component" value="Chromosome 1"/>
</dbReference>
<feature type="transmembrane region" description="Helical" evidence="8">
    <location>
        <begin position="132"/>
        <end position="151"/>
    </location>
</feature>
<gene>
    <name evidence="9" type="ORF">CHIRRI_LOCUS1942</name>
</gene>
<evidence type="ECO:0000313" key="10">
    <source>
        <dbReference type="Proteomes" id="UP001153620"/>
    </source>
</evidence>
<evidence type="ECO:0000256" key="6">
    <source>
        <dbReference type="ARBA" id="ARBA00023136"/>
    </source>
</evidence>
<keyword evidence="10" id="KW-1185">Reference proteome</keyword>
<evidence type="ECO:0000256" key="1">
    <source>
        <dbReference type="ARBA" id="ARBA00004141"/>
    </source>
</evidence>
<evidence type="ECO:0000313" key="9">
    <source>
        <dbReference type="EMBL" id="CAG9798967.1"/>
    </source>
</evidence>
<organism evidence="9 10">
    <name type="scientific">Chironomus riparius</name>
    <dbReference type="NCBI Taxonomy" id="315576"/>
    <lineage>
        <taxon>Eukaryota</taxon>
        <taxon>Metazoa</taxon>
        <taxon>Ecdysozoa</taxon>
        <taxon>Arthropoda</taxon>
        <taxon>Hexapoda</taxon>
        <taxon>Insecta</taxon>
        <taxon>Pterygota</taxon>
        <taxon>Neoptera</taxon>
        <taxon>Endopterygota</taxon>
        <taxon>Diptera</taxon>
        <taxon>Nematocera</taxon>
        <taxon>Chironomoidea</taxon>
        <taxon>Chironomidae</taxon>
        <taxon>Chironominae</taxon>
        <taxon>Chironomus</taxon>
    </lineage>
</organism>
<dbReference type="Pfam" id="PF00230">
    <property type="entry name" value="MIP"/>
    <property type="match status" value="1"/>
</dbReference>
<evidence type="ECO:0000256" key="3">
    <source>
        <dbReference type="ARBA" id="ARBA00022448"/>
    </source>
</evidence>
<dbReference type="Gene3D" id="1.20.1080.10">
    <property type="entry name" value="Glycerol uptake facilitator protein"/>
    <property type="match status" value="1"/>
</dbReference>
<evidence type="ECO:0000256" key="2">
    <source>
        <dbReference type="ARBA" id="ARBA00006175"/>
    </source>
</evidence>
<reference evidence="9" key="2">
    <citation type="submission" date="2022-10" db="EMBL/GenBank/DDBJ databases">
        <authorList>
            <consortium name="ENA_rothamsted_submissions"/>
            <consortium name="culmorum"/>
            <person name="King R."/>
        </authorList>
    </citation>
    <scope>NUCLEOTIDE SEQUENCE</scope>
</reference>
<dbReference type="SUPFAM" id="SSF81338">
    <property type="entry name" value="Aquaporin-like"/>
    <property type="match status" value="1"/>
</dbReference>
<feature type="transmembrane region" description="Helical" evidence="8">
    <location>
        <begin position="203"/>
        <end position="221"/>
    </location>
</feature>
<dbReference type="PANTHER" id="PTHR19139:SF270">
    <property type="entry name" value="ENTOMOGLYCEROPORIN 1-RELATED"/>
    <property type="match status" value="1"/>
</dbReference>
<keyword evidence="6 8" id="KW-0472">Membrane</keyword>
<accession>A0A9N9RJ02</accession>
<feature type="transmembrane region" description="Helical" evidence="8">
    <location>
        <begin position="72"/>
        <end position="96"/>
    </location>
</feature>
<evidence type="ECO:0000256" key="4">
    <source>
        <dbReference type="ARBA" id="ARBA00022692"/>
    </source>
</evidence>
<keyword evidence="4 7" id="KW-0812">Transmembrane</keyword>
<evidence type="ECO:0000256" key="8">
    <source>
        <dbReference type="SAM" id="Phobius"/>
    </source>
</evidence>
<comment type="subcellular location">
    <subcellularLocation>
        <location evidence="1">Membrane</location>
        <topology evidence="1">Multi-pass membrane protein</topology>
    </subcellularLocation>
</comment>
<keyword evidence="3 7" id="KW-0813">Transport</keyword>
<evidence type="ECO:0000256" key="7">
    <source>
        <dbReference type="RuleBase" id="RU000477"/>
    </source>
</evidence>
<dbReference type="GO" id="GO:0005886">
    <property type="term" value="C:plasma membrane"/>
    <property type="evidence" value="ECO:0007669"/>
    <property type="project" value="TreeGrafter"/>
</dbReference>
<dbReference type="AlphaFoldDB" id="A0A9N9RJ02"/>
<dbReference type="InterPro" id="IPR034294">
    <property type="entry name" value="Aquaporin_transptr"/>
</dbReference>
<protein>
    <recommendedName>
        <fullName evidence="11">Aquaporin</fullName>
    </recommendedName>
</protein>
<dbReference type="InterPro" id="IPR022357">
    <property type="entry name" value="MIP_CS"/>
</dbReference>
<dbReference type="OrthoDB" id="3222at2759"/>
<dbReference type="InterPro" id="IPR000425">
    <property type="entry name" value="MIP"/>
</dbReference>
<keyword evidence="5 8" id="KW-1133">Transmembrane helix</keyword>
<dbReference type="PRINTS" id="PR00783">
    <property type="entry name" value="MINTRINSICP"/>
</dbReference>
<dbReference type="GO" id="GO:0015267">
    <property type="term" value="F:channel activity"/>
    <property type="evidence" value="ECO:0007669"/>
    <property type="project" value="InterPro"/>
</dbReference>
<feature type="transmembrane region" description="Helical" evidence="8">
    <location>
        <begin position="163"/>
        <end position="183"/>
    </location>
</feature>
<dbReference type="PROSITE" id="PS00221">
    <property type="entry name" value="MIP"/>
    <property type="match status" value="1"/>
</dbReference>
<dbReference type="InterPro" id="IPR023271">
    <property type="entry name" value="Aquaporin-like"/>
</dbReference>